<proteinExistence type="predicted"/>
<dbReference type="PROSITE" id="PS01007">
    <property type="entry name" value="TRANSPOSASE_MUTATOR"/>
    <property type="match status" value="1"/>
</dbReference>
<evidence type="ECO:0000256" key="2">
    <source>
        <dbReference type="ARBA" id="ARBA00023125"/>
    </source>
</evidence>
<keyword evidence="3" id="KW-0233">DNA recombination</keyword>
<reference evidence="6" key="1">
    <citation type="submission" date="2020-10" db="EMBL/GenBank/DDBJ databases">
        <authorList>
            <person name="Han B."/>
            <person name="Lu T."/>
            <person name="Zhao Q."/>
            <person name="Huang X."/>
            <person name="Zhao Y."/>
        </authorList>
    </citation>
    <scope>NUCLEOTIDE SEQUENCE</scope>
</reference>
<name>A0A811PHK9_9POAL</name>
<feature type="domain" description="MULE transposase" evidence="5">
    <location>
        <begin position="30"/>
        <end position="123"/>
    </location>
</feature>
<protein>
    <recommendedName>
        <fullName evidence="5">MULE transposase domain-containing protein</fullName>
    </recommendedName>
</protein>
<dbReference type="InterPro" id="IPR009003">
    <property type="entry name" value="Peptidase_S1_PA"/>
</dbReference>
<keyword evidence="7" id="KW-1185">Reference proteome</keyword>
<dbReference type="OrthoDB" id="674331at2759"/>
<evidence type="ECO:0000313" key="6">
    <source>
        <dbReference type="EMBL" id="CAD6242061.1"/>
    </source>
</evidence>
<dbReference type="Pfam" id="PF13365">
    <property type="entry name" value="Trypsin_2"/>
    <property type="match status" value="1"/>
</dbReference>
<dbReference type="PANTHER" id="PTHR18868">
    <property type="entry name" value="OS07G0665300 PROTEIN-RELATED"/>
    <property type="match status" value="1"/>
</dbReference>
<evidence type="ECO:0000256" key="1">
    <source>
        <dbReference type="ARBA" id="ARBA00022578"/>
    </source>
</evidence>
<organism evidence="6 7">
    <name type="scientific">Miscanthus lutarioriparius</name>
    <dbReference type="NCBI Taxonomy" id="422564"/>
    <lineage>
        <taxon>Eukaryota</taxon>
        <taxon>Viridiplantae</taxon>
        <taxon>Streptophyta</taxon>
        <taxon>Embryophyta</taxon>
        <taxon>Tracheophyta</taxon>
        <taxon>Spermatophyta</taxon>
        <taxon>Magnoliopsida</taxon>
        <taxon>Liliopsida</taxon>
        <taxon>Poales</taxon>
        <taxon>Poaceae</taxon>
        <taxon>PACMAD clade</taxon>
        <taxon>Panicoideae</taxon>
        <taxon>Andropogonodae</taxon>
        <taxon>Andropogoneae</taxon>
        <taxon>Saccharinae</taxon>
        <taxon>Miscanthus</taxon>
    </lineage>
</organism>
<gene>
    <name evidence="6" type="ORF">NCGR_LOCUS27646</name>
</gene>
<evidence type="ECO:0000256" key="3">
    <source>
        <dbReference type="ARBA" id="ARBA00023172"/>
    </source>
</evidence>
<comment type="caution">
    <text evidence="6">The sequence shown here is derived from an EMBL/GenBank/DDBJ whole genome shotgun (WGS) entry which is preliminary data.</text>
</comment>
<dbReference type="PANTHER" id="PTHR18868:SF37">
    <property type="entry name" value="OS07G0665300 PROTEIN"/>
    <property type="match status" value="1"/>
</dbReference>
<dbReference type="GO" id="GO:0003677">
    <property type="term" value="F:DNA binding"/>
    <property type="evidence" value="ECO:0007669"/>
    <property type="project" value="UniProtKB-KW"/>
</dbReference>
<evidence type="ECO:0000313" key="7">
    <source>
        <dbReference type="Proteomes" id="UP000604825"/>
    </source>
</evidence>
<dbReference type="InterPro" id="IPR001207">
    <property type="entry name" value="Transposase_mutator"/>
</dbReference>
<keyword evidence="1" id="KW-0815">Transposition</keyword>
<dbReference type="GO" id="GO:0004803">
    <property type="term" value="F:transposase activity"/>
    <property type="evidence" value="ECO:0007669"/>
    <property type="project" value="InterPro"/>
</dbReference>
<dbReference type="AlphaFoldDB" id="A0A811PHK9"/>
<dbReference type="GO" id="GO:0006313">
    <property type="term" value="P:DNA transposition"/>
    <property type="evidence" value="ECO:0007669"/>
    <property type="project" value="InterPro"/>
</dbReference>
<evidence type="ECO:0000259" key="5">
    <source>
        <dbReference type="Pfam" id="PF10551"/>
    </source>
</evidence>
<keyword evidence="2" id="KW-0238">DNA-binding</keyword>
<dbReference type="InterPro" id="IPR018289">
    <property type="entry name" value="MULE_transposase_dom"/>
</dbReference>
<accession>A0A811PHK9</accession>
<dbReference type="Proteomes" id="UP000604825">
    <property type="component" value="Unassembled WGS sequence"/>
</dbReference>
<dbReference type="Pfam" id="PF10551">
    <property type="entry name" value="MULE"/>
    <property type="match status" value="1"/>
</dbReference>
<dbReference type="Gene3D" id="2.40.10.120">
    <property type="match status" value="1"/>
</dbReference>
<evidence type="ECO:0000256" key="4">
    <source>
        <dbReference type="SAM" id="MobiDB-lite"/>
    </source>
</evidence>
<dbReference type="SUPFAM" id="SSF50494">
    <property type="entry name" value="Trypsin-like serine proteases"/>
    <property type="match status" value="1"/>
</dbReference>
<dbReference type="EMBL" id="CAJGYO010000007">
    <property type="protein sequence ID" value="CAD6242061.1"/>
    <property type="molecule type" value="Genomic_DNA"/>
</dbReference>
<feature type="region of interest" description="Disordered" evidence="4">
    <location>
        <begin position="300"/>
        <end position="339"/>
    </location>
</feature>
<sequence length="678" mass="77079">MVEGKQRFRRIFVALKPCIDGFLEGCRPFIGIDASCLYGKYRGQLASATGIDGHNWLYHIAYAIFDTENEDNWTWFMQQLHIAIGDVPNLVICTDACKGLEKAVGAVFPNAENRECMRHLYQNFMKHYTGDVFTDHLYPAARSYTKGMFKWHMKKIFDFAPGTIEYLDTHHSRLWYRSSFSENSKCDALTNNVSESFNAQVKKFKGLLLHELVDKLRELIMEKRYLRKKLARQWHDRILPNVIKELNLISNHLTVLKVSLSTFESIRAMFALLWDCHEIEHGGDDKIERSTSEVQELLTPLMPNVEGSSSGKRDKNQKLSESYTSYSDHSHKVPGSMGTRDGVEERGRFCIVTKMTLRSRVGDDVSGLRDSATDPVSGDYDSDAESVDEELCSFLDPNRLPADDFTKFLRNDLKPGNYPMPIRLKGGMRLINTFEEEFVEDTWSKLSKKIALDLSRSVVSLASFKGEERVFACTGIFIDFDGSTSTSTVLTSASLVRASADEYKIADDLKIKVYLPNKQLVFGTLERCNLSYNIAVVSVKGFRCLRTAELHNQVQIEPLKEVVAVGRIFESGKLMATSGILSEKGSNLDCKELMISTCKVTKAGIGGPLVDFGGNFIGMNFYGMEETHYLPRSMVQKLFERSDVDDASYEKRYRWPVPKPRWSYPSRVQPWSKSLVHD</sequence>